<evidence type="ECO:0000256" key="7">
    <source>
        <dbReference type="ARBA" id="ARBA00022989"/>
    </source>
</evidence>
<dbReference type="NCBIfam" id="TIGR02532">
    <property type="entry name" value="IV_pilin_GFxxxE"/>
    <property type="match status" value="1"/>
</dbReference>
<keyword evidence="8 11" id="KW-0472">Membrane</keyword>
<dbReference type="GO" id="GO:0015628">
    <property type="term" value="P:protein secretion by the type II secretion system"/>
    <property type="evidence" value="ECO:0007669"/>
    <property type="project" value="InterPro"/>
</dbReference>
<reference evidence="13 14" key="1">
    <citation type="submission" date="2019-10" db="EMBL/GenBank/DDBJ databases">
        <title>Cardiobacteriales fam. a chemoheterotrophic member of the order Cardiobacteriales, and proposal of Cardiobacteriales fam. nov.</title>
        <authorList>
            <person name="Wang C."/>
        </authorList>
    </citation>
    <scope>NUCLEOTIDE SEQUENCE [LARGE SCALE GENOMIC DNA]</scope>
    <source>
        <strain evidence="13 14">ML27</strain>
    </source>
</reference>
<gene>
    <name evidence="13" type="ORF">GCU85_03105</name>
</gene>
<evidence type="ECO:0000256" key="10">
    <source>
        <dbReference type="ARBA" id="ARBA00030775"/>
    </source>
</evidence>
<keyword evidence="6 11" id="KW-0812">Transmembrane</keyword>
<keyword evidence="7 11" id="KW-1133">Transmembrane helix</keyword>
<dbReference type="EMBL" id="WHNW01000002">
    <property type="protein sequence ID" value="MPV85727.1"/>
    <property type="molecule type" value="Genomic_DNA"/>
</dbReference>
<comment type="similarity">
    <text evidence="9">Belongs to the GSP H family.</text>
</comment>
<evidence type="ECO:0000313" key="14">
    <source>
        <dbReference type="Proteomes" id="UP000471298"/>
    </source>
</evidence>
<dbReference type="Pfam" id="PF12019">
    <property type="entry name" value="GspH"/>
    <property type="match status" value="1"/>
</dbReference>
<evidence type="ECO:0000259" key="12">
    <source>
        <dbReference type="Pfam" id="PF12019"/>
    </source>
</evidence>
<keyword evidence="3" id="KW-1003">Cell membrane</keyword>
<comment type="subcellular location">
    <subcellularLocation>
        <location evidence="1">Cell inner membrane</location>
        <topology evidence="1">Single-pass membrane protein</topology>
    </subcellularLocation>
</comment>
<evidence type="ECO:0000256" key="11">
    <source>
        <dbReference type="SAM" id="Phobius"/>
    </source>
</evidence>
<feature type="domain" description="General secretion pathway GspH" evidence="12">
    <location>
        <begin position="56"/>
        <end position="147"/>
    </location>
</feature>
<dbReference type="AlphaFoldDB" id="A0A6N7EX67"/>
<evidence type="ECO:0000256" key="1">
    <source>
        <dbReference type="ARBA" id="ARBA00004377"/>
    </source>
</evidence>
<evidence type="ECO:0000256" key="5">
    <source>
        <dbReference type="ARBA" id="ARBA00022519"/>
    </source>
</evidence>
<dbReference type="Proteomes" id="UP000471298">
    <property type="component" value="Unassembled WGS sequence"/>
</dbReference>
<dbReference type="InterPro" id="IPR012902">
    <property type="entry name" value="N_methyl_site"/>
</dbReference>
<name>A0A6N7EX67_9GAMM</name>
<comment type="caution">
    <text evidence="13">The sequence shown here is derived from an EMBL/GenBank/DDBJ whole genome shotgun (WGS) entry which is preliminary data.</text>
</comment>
<dbReference type="RefSeq" id="WP_152809239.1">
    <property type="nucleotide sequence ID" value="NZ_WHNW01000002.1"/>
</dbReference>
<dbReference type="GO" id="GO:0005886">
    <property type="term" value="C:plasma membrane"/>
    <property type="evidence" value="ECO:0007669"/>
    <property type="project" value="UniProtKB-SubCell"/>
</dbReference>
<dbReference type="Gene3D" id="3.30.700.10">
    <property type="entry name" value="Glycoprotein, Type 4 Pilin"/>
    <property type="match status" value="1"/>
</dbReference>
<evidence type="ECO:0000256" key="2">
    <source>
        <dbReference type="ARBA" id="ARBA00021549"/>
    </source>
</evidence>
<dbReference type="SUPFAM" id="SSF54523">
    <property type="entry name" value="Pili subunits"/>
    <property type="match status" value="1"/>
</dbReference>
<organism evidence="13 14">
    <name type="scientific">Ostreibacterium oceani</name>
    <dbReference type="NCBI Taxonomy" id="2654998"/>
    <lineage>
        <taxon>Bacteria</taxon>
        <taxon>Pseudomonadati</taxon>
        <taxon>Pseudomonadota</taxon>
        <taxon>Gammaproteobacteria</taxon>
        <taxon>Cardiobacteriales</taxon>
        <taxon>Ostreibacteriaceae</taxon>
        <taxon>Ostreibacterium</taxon>
    </lineage>
</organism>
<evidence type="ECO:0000256" key="4">
    <source>
        <dbReference type="ARBA" id="ARBA00022481"/>
    </source>
</evidence>
<evidence type="ECO:0000256" key="8">
    <source>
        <dbReference type="ARBA" id="ARBA00023136"/>
    </source>
</evidence>
<keyword evidence="14" id="KW-1185">Reference proteome</keyword>
<sequence length="162" mass="17394">MTNAVNVNQSCTVKKSHDGFTLLEILIVLAIIGALSALVVPAIMAGRNHYLLAEETRTVAGVLRYTRSLAMTSQSERVVVFDMVNKTVTAPGERQNAIDGSIALDVLTAESEVEGDRAGIRFYPDGASSGGRVTLVLGEDKRAVDVVWMTGQVNILEEFDAL</sequence>
<dbReference type="InParanoid" id="A0A6N7EX67"/>
<dbReference type="InterPro" id="IPR045584">
    <property type="entry name" value="Pilin-like"/>
</dbReference>
<evidence type="ECO:0000313" key="13">
    <source>
        <dbReference type="EMBL" id="MPV85727.1"/>
    </source>
</evidence>
<keyword evidence="5" id="KW-0997">Cell inner membrane</keyword>
<protein>
    <recommendedName>
        <fullName evidence="2">Type II secretion system protein H</fullName>
    </recommendedName>
    <alternativeName>
        <fullName evidence="10">General secretion pathway protein H</fullName>
    </alternativeName>
</protein>
<dbReference type="InterPro" id="IPR022346">
    <property type="entry name" value="T2SS_GspH"/>
</dbReference>
<evidence type="ECO:0000256" key="6">
    <source>
        <dbReference type="ARBA" id="ARBA00022692"/>
    </source>
</evidence>
<feature type="transmembrane region" description="Helical" evidence="11">
    <location>
        <begin position="20"/>
        <end position="43"/>
    </location>
</feature>
<keyword evidence="4" id="KW-0488">Methylation</keyword>
<dbReference type="GO" id="GO:0015627">
    <property type="term" value="C:type II protein secretion system complex"/>
    <property type="evidence" value="ECO:0007669"/>
    <property type="project" value="InterPro"/>
</dbReference>
<evidence type="ECO:0000256" key="3">
    <source>
        <dbReference type="ARBA" id="ARBA00022475"/>
    </source>
</evidence>
<dbReference type="Pfam" id="PF07963">
    <property type="entry name" value="N_methyl"/>
    <property type="match status" value="1"/>
</dbReference>
<accession>A0A6N7EX67</accession>
<evidence type="ECO:0000256" key="9">
    <source>
        <dbReference type="ARBA" id="ARBA00025772"/>
    </source>
</evidence>
<proteinExistence type="inferred from homology"/>